<protein>
    <submittedName>
        <fullName evidence="3">Uncharacterized protein</fullName>
    </submittedName>
</protein>
<keyword evidence="4" id="KW-1185">Reference proteome</keyword>
<keyword evidence="1" id="KW-0175">Coiled coil</keyword>
<dbReference type="OrthoDB" id="4455544at2759"/>
<dbReference type="GeneID" id="67004502"/>
<proteinExistence type="predicted"/>
<evidence type="ECO:0000313" key="4">
    <source>
        <dbReference type="Proteomes" id="UP001043456"/>
    </source>
</evidence>
<dbReference type="AlphaFoldDB" id="A0A9P3EUU7"/>
<reference evidence="3 4" key="1">
    <citation type="submission" date="2018-10" db="EMBL/GenBank/DDBJ databases">
        <title>Pan-genome distribution and transcriptional activeness of fungal secondary metabolism genes in Aspergillus section Fumigati.</title>
        <authorList>
            <person name="Takahashi H."/>
            <person name="Umemura M."/>
            <person name="Ninomiya A."/>
            <person name="Kusuya Y."/>
            <person name="Urayama S."/>
            <person name="Shimizu M."/>
            <person name="Watanabe A."/>
            <person name="Kamei K."/>
            <person name="Yaguchi T."/>
            <person name="Hagiwara D."/>
        </authorList>
    </citation>
    <scope>NUCLEOTIDE SEQUENCE [LARGE SCALE GENOMIC DNA]</scope>
    <source>
        <strain evidence="3 4">IFM 55266</strain>
    </source>
</reference>
<comment type="caution">
    <text evidence="3">The sequence shown here is derived from an EMBL/GenBank/DDBJ whole genome shotgun (WGS) entry which is preliminary data.</text>
</comment>
<sequence length="1049" mass="117629">MSQRQLRGIRLTAVLPGFPSQPSNFITPASREEAAWSSVGAGKEILFSELERLYWEGVKEELENIIRTLKVWQQPEFADIVVADETDDFVHGFDTFLDQVGQEARAFAIRRVQEREAEAQKQDHMSSQESHTNALRKTMMDSKAEHISSKIKSSVRQAVNDIPRLSGLEQRAWVLLQATGFLDIEKLIEHRPPLNKLGFWKRPAIPQQVALSKFDHLWIPRFQPMHCARPECKSIIRGSMFISHSHDDPSVVCEGCYRLYYYGKESYVKAYKHCILQQSITPDISRNICRCSTVPRYDNSGRPLALFPVDKNVKHLDVGGFGTIQCSLLKLGELVARAKYDGLQSTVGIKKAKPMPTFSKFSIENIAANTMQNRTQKQAGQKQEKMKLVTGTSLHDSQKSSATSSSTSVVTEAQADTDIPLFFRKFTNKYPFGNVHMALRVGPIVIENGVAHTKGGALVTLREVPIFHERFRFSNGRRRSLAIAGSPDRTVWQQMRPVTNHTKRYKAIMKQVVGAPFSGLLSQSDELDIVRDILTASRRPFDNHGLPASDKQRILDSALEPVLQKVKKLLKSRVNIYLDSITKRLLDPTVNIKWSATTNNCQNFCNSLVNTSIFEPLVRGPANIETAEHEPLYLMSFMCPDEGYMQRGVKTKFDVPSGLTEEYLLRFHFGRHDEADIIDTFQEYWYDWGAFGGPLYKYQNIFPWDCTEAYGRYPTRCGECNMSKHVWAFPFDSWSMVSHHLARDRHMYAPATLSESLTDTGPCTKLQAWMRNRLTVLCASAVLCRAATAMSRTASFRSSTEWLHSSSRSRLRVQYPSLTRVKLGGIHRAQPFSHYFEAGTYKHYFLAEWALLSRPEQVAAYELIRDGRTRLLDVPASGAGRFSTPSTERSERFLGLYGFDGFDGFDGFGGIGQTDISESMAIVFTDAGFSDDGSAPDKTDGAPACALVQEAAADSEGVAELVAEVAEEAAEVAEEVAEEAAEEAAEAAEEVAADSEEVSEEEVTAMRLDLVQVRFRIPSSKATCSTYLSAWKTDSVDGSNDTFEEGKSD</sequence>
<organism evidence="3 4">
    <name type="scientific">Aspergillus pseudoviridinutans</name>
    <dbReference type="NCBI Taxonomy" id="1517512"/>
    <lineage>
        <taxon>Eukaryota</taxon>
        <taxon>Fungi</taxon>
        <taxon>Dikarya</taxon>
        <taxon>Ascomycota</taxon>
        <taxon>Pezizomycotina</taxon>
        <taxon>Eurotiomycetes</taxon>
        <taxon>Eurotiomycetidae</taxon>
        <taxon>Eurotiales</taxon>
        <taxon>Aspergillaceae</taxon>
        <taxon>Aspergillus</taxon>
        <taxon>Aspergillus subgen. Fumigati</taxon>
    </lineage>
</organism>
<accession>A0A9P3EUU7</accession>
<dbReference type="EMBL" id="BHVY01000004">
    <property type="protein sequence ID" value="GIJ86992.1"/>
    <property type="molecule type" value="Genomic_DNA"/>
</dbReference>
<feature type="compositionally biased region" description="Polar residues" evidence="2">
    <location>
        <begin position="372"/>
        <end position="381"/>
    </location>
</feature>
<feature type="coiled-coil region" evidence="1">
    <location>
        <begin position="962"/>
        <end position="1001"/>
    </location>
</feature>
<dbReference type="RefSeq" id="XP_043157738.1">
    <property type="nucleotide sequence ID" value="XM_043301803.1"/>
</dbReference>
<evidence type="ECO:0000256" key="2">
    <source>
        <dbReference type="SAM" id="MobiDB-lite"/>
    </source>
</evidence>
<gene>
    <name evidence="3" type="ORF">Asppvi_005891</name>
</gene>
<dbReference type="Proteomes" id="UP001043456">
    <property type="component" value="Unassembled WGS sequence"/>
</dbReference>
<feature type="region of interest" description="Disordered" evidence="2">
    <location>
        <begin position="372"/>
        <end position="409"/>
    </location>
</feature>
<evidence type="ECO:0000313" key="3">
    <source>
        <dbReference type="EMBL" id="GIJ86992.1"/>
    </source>
</evidence>
<evidence type="ECO:0000256" key="1">
    <source>
        <dbReference type="SAM" id="Coils"/>
    </source>
</evidence>
<name>A0A9P3EUU7_9EURO</name>
<feature type="compositionally biased region" description="Low complexity" evidence="2">
    <location>
        <begin position="399"/>
        <end position="409"/>
    </location>
</feature>